<reference evidence="2" key="1">
    <citation type="journal article" date="2013" name="PLoS ONE">
        <title>Metagenomic insights into the carbohydrate-active enzymes carried by the microorganisms adhering to solid digesta in the rumen of cows.</title>
        <authorList>
            <person name="Wang L."/>
            <person name="Hatem A."/>
            <person name="Catalyurek U.V."/>
            <person name="Morrison M."/>
            <person name="Yu Z."/>
        </authorList>
    </citation>
    <scope>NUCLEOTIDE SEQUENCE</scope>
</reference>
<keyword evidence="1" id="KW-0472">Membrane</keyword>
<sequence>MDNIKKNPVLMGVLSCVGCALLLLAIDFVLSLIGGKTFAERLRDPVSLIILIAGPIASGISTFMRTKNMLEGKEKKEQ</sequence>
<evidence type="ECO:0000256" key="1">
    <source>
        <dbReference type="SAM" id="Phobius"/>
    </source>
</evidence>
<keyword evidence="1" id="KW-1133">Transmembrane helix</keyword>
<protein>
    <submittedName>
        <fullName evidence="2">Uncharacterized protein</fullName>
    </submittedName>
</protein>
<dbReference type="EMBL" id="KC246785">
    <property type="protein sequence ID" value="AHF24119.1"/>
    <property type="molecule type" value="Genomic_DNA"/>
</dbReference>
<accession>W0FKY6</accession>
<feature type="transmembrane region" description="Helical" evidence="1">
    <location>
        <begin position="46"/>
        <end position="66"/>
    </location>
</feature>
<feature type="transmembrane region" description="Helical" evidence="1">
    <location>
        <begin position="12"/>
        <end position="34"/>
    </location>
</feature>
<keyword evidence="1" id="KW-0812">Transmembrane</keyword>
<proteinExistence type="predicted"/>
<evidence type="ECO:0000313" key="2">
    <source>
        <dbReference type="EMBL" id="AHF24119.1"/>
    </source>
</evidence>
<dbReference type="AlphaFoldDB" id="W0FKY6"/>
<organism evidence="2">
    <name type="scientific">uncultured bacterium Contig46</name>
    <dbReference type="NCBI Taxonomy" id="1393580"/>
    <lineage>
        <taxon>Bacteria</taxon>
        <taxon>environmental samples</taxon>
    </lineage>
</organism>
<name>W0FKY6_9BACT</name>